<keyword evidence="3" id="KW-1185">Reference proteome</keyword>
<dbReference type="EMBL" id="JBJQND010000018">
    <property type="protein sequence ID" value="KAL3835854.1"/>
    <property type="molecule type" value="Genomic_DNA"/>
</dbReference>
<comment type="caution">
    <text evidence="2">The sequence shown here is derived from an EMBL/GenBank/DDBJ whole genome shotgun (WGS) entry which is preliminary data.</text>
</comment>
<evidence type="ECO:0000313" key="2">
    <source>
        <dbReference type="EMBL" id="KAL3835854.1"/>
    </source>
</evidence>
<feature type="chain" id="PRO_5044823044" evidence="1">
    <location>
        <begin position="22"/>
        <end position="208"/>
    </location>
</feature>
<evidence type="ECO:0000256" key="1">
    <source>
        <dbReference type="SAM" id="SignalP"/>
    </source>
</evidence>
<accession>A0ABD3TFQ9</accession>
<sequence>MLKRSLVIMIIVSIQCIQSHGYIRTTEFDMQSHSHMNTTDHSHIMEKARLVPRSIYDCDDVPPPPAPTVYTAGRTLCRANNVCGNHQHTSYSWCYTDFSDRWDYCCTGECNYYGETYLSCSVGNTWQYCGNCLKKDVQGRQCLLTFPCGVHKNELKQGDRYYWCYVDLEGNWDYCCAPHSKCGFHSKSYTWCYVGHDTSSDAYRECVP</sequence>
<keyword evidence="1" id="KW-0732">Signal</keyword>
<proteinExistence type="predicted"/>
<reference evidence="2 3" key="1">
    <citation type="submission" date="2024-11" db="EMBL/GenBank/DDBJ databases">
        <title>Chromosome-level genome assembly of the freshwater bivalve Anodonta woodiana.</title>
        <authorList>
            <person name="Chen X."/>
        </authorList>
    </citation>
    <scope>NUCLEOTIDE SEQUENCE [LARGE SCALE GENOMIC DNA]</scope>
    <source>
        <strain evidence="2">MN2024</strain>
        <tissue evidence="2">Gills</tissue>
    </source>
</reference>
<gene>
    <name evidence="2" type="ORF">ACJMK2_021315</name>
</gene>
<organism evidence="2 3">
    <name type="scientific">Sinanodonta woodiana</name>
    <name type="common">Chinese pond mussel</name>
    <name type="synonym">Anodonta woodiana</name>
    <dbReference type="NCBI Taxonomy" id="1069815"/>
    <lineage>
        <taxon>Eukaryota</taxon>
        <taxon>Metazoa</taxon>
        <taxon>Spiralia</taxon>
        <taxon>Lophotrochozoa</taxon>
        <taxon>Mollusca</taxon>
        <taxon>Bivalvia</taxon>
        <taxon>Autobranchia</taxon>
        <taxon>Heteroconchia</taxon>
        <taxon>Palaeoheterodonta</taxon>
        <taxon>Unionida</taxon>
        <taxon>Unionoidea</taxon>
        <taxon>Unionidae</taxon>
        <taxon>Unioninae</taxon>
        <taxon>Sinanodonta</taxon>
    </lineage>
</organism>
<dbReference type="AlphaFoldDB" id="A0ABD3TFQ9"/>
<dbReference type="Proteomes" id="UP001634394">
    <property type="component" value="Unassembled WGS sequence"/>
</dbReference>
<name>A0ABD3TFQ9_SINWO</name>
<feature type="signal peptide" evidence="1">
    <location>
        <begin position="1"/>
        <end position="21"/>
    </location>
</feature>
<evidence type="ECO:0000313" key="3">
    <source>
        <dbReference type="Proteomes" id="UP001634394"/>
    </source>
</evidence>
<protein>
    <submittedName>
        <fullName evidence="2">Uncharacterized protein</fullName>
    </submittedName>
</protein>